<comment type="caution">
    <text evidence="1">The sequence shown here is derived from an EMBL/GenBank/DDBJ whole genome shotgun (WGS) entry which is preliminary data.</text>
</comment>
<proteinExistence type="predicted"/>
<accession>A0ABQ9EDG4</accession>
<dbReference type="Proteomes" id="UP001217089">
    <property type="component" value="Unassembled WGS sequence"/>
</dbReference>
<sequence length="133" mass="15288">MRSDRGWITWNETINGIRFPQSSIEFAKVKLPHTRTMRDAIIFAKRFTAQEAKQYGIVDVVTELSDLIEESKTLINKVLGPGGIDKDIYWLVKKDQSLNLVKNSELVGVRKWNYSLLSIKDKDLTSDLFDNVL</sequence>
<gene>
    <name evidence="1" type="ORF">KUTeg_019775</name>
</gene>
<organism evidence="1 2">
    <name type="scientific">Tegillarca granosa</name>
    <name type="common">Malaysian cockle</name>
    <name type="synonym">Anadara granosa</name>
    <dbReference type="NCBI Taxonomy" id="220873"/>
    <lineage>
        <taxon>Eukaryota</taxon>
        <taxon>Metazoa</taxon>
        <taxon>Spiralia</taxon>
        <taxon>Lophotrochozoa</taxon>
        <taxon>Mollusca</taxon>
        <taxon>Bivalvia</taxon>
        <taxon>Autobranchia</taxon>
        <taxon>Pteriomorphia</taxon>
        <taxon>Arcoida</taxon>
        <taxon>Arcoidea</taxon>
        <taxon>Arcidae</taxon>
        <taxon>Tegillarca</taxon>
    </lineage>
</organism>
<dbReference type="EMBL" id="JARBDR010000917">
    <property type="protein sequence ID" value="KAJ8303379.1"/>
    <property type="molecule type" value="Genomic_DNA"/>
</dbReference>
<dbReference type="InterPro" id="IPR029045">
    <property type="entry name" value="ClpP/crotonase-like_dom_sf"/>
</dbReference>
<reference evidence="1 2" key="1">
    <citation type="submission" date="2022-12" db="EMBL/GenBank/DDBJ databases">
        <title>Chromosome-level genome of Tegillarca granosa.</title>
        <authorList>
            <person name="Kim J."/>
        </authorList>
    </citation>
    <scope>NUCLEOTIDE SEQUENCE [LARGE SCALE GENOMIC DNA]</scope>
    <source>
        <strain evidence="1">Teg-2019</strain>
        <tissue evidence="1">Adductor muscle</tissue>
    </source>
</reference>
<dbReference type="SUPFAM" id="SSF52096">
    <property type="entry name" value="ClpP/crotonase"/>
    <property type="match status" value="1"/>
</dbReference>
<protein>
    <submittedName>
        <fullName evidence="1">Uncharacterized protein</fullName>
    </submittedName>
</protein>
<evidence type="ECO:0000313" key="1">
    <source>
        <dbReference type="EMBL" id="KAJ8303379.1"/>
    </source>
</evidence>
<name>A0ABQ9EDG4_TEGGR</name>
<dbReference type="Gene3D" id="3.90.226.10">
    <property type="entry name" value="2-enoyl-CoA Hydratase, Chain A, domain 1"/>
    <property type="match status" value="1"/>
</dbReference>
<evidence type="ECO:0000313" key="2">
    <source>
        <dbReference type="Proteomes" id="UP001217089"/>
    </source>
</evidence>
<keyword evidence="2" id="KW-1185">Reference proteome</keyword>